<dbReference type="InterPro" id="IPR000244">
    <property type="entry name" value="Ribosomal_bL9"/>
</dbReference>
<dbReference type="AlphaFoldDB" id="U7DAS3"/>
<dbReference type="Gene3D" id="3.40.5.10">
    <property type="entry name" value="Ribosomal protein L9, N-terminal domain"/>
    <property type="match status" value="1"/>
</dbReference>
<dbReference type="Pfam" id="PF03948">
    <property type="entry name" value="Ribosomal_L9_C"/>
    <property type="match status" value="1"/>
</dbReference>
<dbReference type="OrthoDB" id="9788336at2"/>
<dbReference type="Pfam" id="PF01281">
    <property type="entry name" value="Ribosomal_L9_N"/>
    <property type="match status" value="1"/>
</dbReference>
<evidence type="ECO:0000256" key="3">
    <source>
        <dbReference type="ARBA" id="ARBA00022884"/>
    </source>
</evidence>
<dbReference type="GO" id="GO:0019843">
    <property type="term" value="F:rRNA binding"/>
    <property type="evidence" value="ECO:0007669"/>
    <property type="project" value="UniProtKB-UniRule"/>
</dbReference>
<dbReference type="SUPFAM" id="SSF55653">
    <property type="entry name" value="Ribosomal protein L9 C-domain"/>
    <property type="match status" value="1"/>
</dbReference>
<accession>U7DAS3</accession>
<evidence type="ECO:0000313" key="10">
    <source>
        <dbReference type="Proteomes" id="UP000017148"/>
    </source>
</evidence>
<dbReference type="InterPro" id="IPR020069">
    <property type="entry name" value="Ribosomal_bL9_C"/>
</dbReference>
<comment type="caution">
    <text evidence="9">The sequence shown here is derived from an EMBL/GenBank/DDBJ whole genome shotgun (WGS) entry which is preliminary data.</text>
</comment>
<gene>
    <name evidence="7" type="primary">rplI</name>
    <name evidence="9" type="ORF">CALK_1544</name>
</gene>
<dbReference type="EMBL" id="ASJR01000012">
    <property type="protein sequence ID" value="ERP31500.1"/>
    <property type="molecule type" value="Genomic_DNA"/>
</dbReference>
<evidence type="ECO:0000256" key="2">
    <source>
        <dbReference type="ARBA" id="ARBA00022730"/>
    </source>
</evidence>
<evidence type="ECO:0000313" key="9">
    <source>
        <dbReference type="EMBL" id="ERP31500.1"/>
    </source>
</evidence>
<keyword evidence="4 7" id="KW-0689">Ribosomal protein</keyword>
<dbReference type="eggNOG" id="COG0359">
    <property type="taxonomic scope" value="Bacteria"/>
</dbReference>
<keyword evidence="3 7" id="KW-0694">RNA-binding</keyword>
<reference evidence="9 10" key="1">
    <citation type="journal article" date="2013" name="Environ. Microbiol.">
        <title>Genome analysis of Chitinivibrio alkaliphilus gen. nov., sp. nov., a novel extremely haloalkaliphilic anaerobic chitinolytic bacterium from the candidate phylum Termite Group 3.</title>
        <authorList>
            <person name="Sorokin D.Y."/>
            <person name="Gumerov V.M."/>
            <person name="Rakitin A.L."/>
            <person name="Beletsky A.V."/>
            <person name="Damste J.S."/>
            <person name="Muyzer G."/>
            <person name="Mardanov A.V."/>
            <person name="Ravin N.V."/>
        </authorList>
    </citation>
    <scope>NUCLEOTIDE SEQUENCE [LARGE SCALE GENOMIC DNA]</scope>
    <source>
        <strain evidence="9 10">ACht1</strain>
    </source>
</reference>
<dbReference type="PANTHER" id="PTHR21368">
    <property type="entry name" value="50S RIBOSOMAL PROTEIN L9"/>
    <property type="match status" value="1"/>
</dbReference>
<dbReference type="InterPro" id="IPR009027">
    <property type="entry name" value="Ribosomal_bL9/RNase_H1_N"/>
</dbReference>
<name>U7DAS3_9BACT</name>
<dbReference type="Gene3D" id="3.10.430.100">
    <property type="entry name" value="Ribosomal protein L9, C-terminal domain"/>
    <property type="match status" value="1"/>
</dbReference>
<keyword evidence="5 7" id="KW-0687">Ribonucleoprotein</keyword>
<protein>
    <recommendedName>
        <fullName evidence="6 7">Large ribosomal subunit protein bL9</fullName>
    </recommendedName>
</protein>
<evidence type="ECO:0000259" key="8">
    <source>
        <dbReference type="PROSITE" id="PS00651"/>
    </source>
</evidence>
<sequence length="150" mass="16872">MKIILIKDYPRLGSKNDVVEVKRGYARNYLIPEGIAVMATKGNLRHAEEMKKYSHKHEERAIALAQENAEKVAGLTVTLQRNAKAESERIYGSVSSVDIAEALQAEGIDVHHSSVLIPERIKNLGVYDITVKLHKSIEATLKLWVVREEE</sequence>
<comment type="function">
    <text evidence="7">Binds to the 23S rRNA.</text>
</comment>
<proteinExistence type="inferred from homology"/>
<keyword evidence="10" id="KW-1185">Reference proteome</keyword>
<evidence type="ECO:0000256" key="7">
    <source>
        <dbReference type="HAMAP-Rule" id="MF_00503"/>
    </source>
</evidence>
<dbReference type="InterPro" id="IPR020594">
    <property type="entry name" value="Ribosomal_bL9_bac/chp"/>
</dbReference>
<dbReference type="STRING" id="1313304.CALK_1544"/>
<dbReference type="InterPro" id="IPR020070">
    <property type="entry name" value="Ribosomal_bL9_N"/>
</dbReference>
<comment type="similarity">
    <text evidence="1 7">Belongs to the bacterial ribosomal protein bL9 family.</text>
</comment>
<organism evidence="9 10">
    <name type="scientific">Chitinivibrio alkaliphilus ACht1</name>
    <dbReference type="NCBI Taxonomy" id="1313304"/>
    <lineage>
        <taxon>Bacteria</taxon>
        <taxon>Pseudomonadati</taxon>
        <taxon>Fibrobacterota</taxon>
        <taxon>Chitinivibrionia</taxon>
        <taxon>Chitinivibrionales</taxon>
        <taxon>Chitinivibrionaceae</taxon>
        <taxon>Chitinivibrio</taxon>
    </lineage>
</organism>
<evidence type="ECO:0000256" key="5">
    <source>
        <dbReference type="ARBA" id="ARBA00023274"/>
    </source>
</evidence>
<evidence type="ECO:0000256" key="6">
    <source>
        <dbReference type="ARBA" id="ARBA00035292"/>
    </source>
</evidence>
<dbReference type="Proteomes" id="UP000017148">
    <property type="component" value="Unassembled WGS sequence"/>
</dbReference>
<evidence type="ECO:0000256" key="1">
    <source>
        <dbReference type="ARBA" id="ARBA00010605"/>
    </source>
</evidence>
<dbReference type="RefSeq" id="WP_022636998.1">
    <property type="nucleotide sequence ID" value="NZ_ASJR01000012.1"/>
</dbReference>
<dbReference type="GO" id="GO:0003735">
    <property type="term" value="F:structural constituent of ribosome"/>
    <property type="evidence" value="ECO:0007669"/>
    <property type="project" value="InterPro"/>
</dbReference>
<dbReference type="InterPro" id="IPR036791">
    <property type="entry name" value="Ribosomal_bL9_C_sf"/>
</dbReference>
<dbReference type="GO" id="GO:0006412">
    <property type="term" value="P:translation"/>
    <property type="evidence" value="ECO:0007669"/>
    <property type="project" value="UniProtKB-UniRule"/>
</dbReference>
<dbReference type="HAMAP" id="MF_00503">
    <property type="entry name" value="Ribosomal_bL9"/>
    <property type="match status" value="1"/>
</dbReference>
<feature type="domain" description="Ribosomal protein L9" evidence="8">
    <location>
        <begin position="13"/>
        <end position="40"/>
    </location>
</feature>
<dbReference type="InterPro" id="IPR036935">
    <property type="entry name" value="Ribosomal_bL9_N_sf"/>
</dbReference>
<dbReference type="GO" id="GO:1990904">
    <property type="term" value="C:ribonucleoprotein complex"/>
    <property type="evidence" value="ECO:0007669"/>
    <property type="project" value="UniProtKB-KW"/>
</dbReference>
<dbReference type="SUPFAM" id="SSF55658">
    <property type="entry name" value="L9 N-domain-like"/>
    <property type="match status" value="1"/>
</dbReference>
<dbReference type="NCBIfam" id="TIGR00158">
    <property type="entry name" value="L9"/>
    <property type="match status" value="1"/>
</dbReference>
<keyword evidence="2 7" id="KW-0699">rRNA-binding</keyword>
<dbReference type="GO" id="GO:0005840">
    <property type="term" value="C:ribosome"/>
    <property type="evidence" value="ECO:0007669"/>
    <property type="project" value="UniProtKB-KW"/>
</dbReference>
<dbReference type="PROSITE" id="PS00651">
    <property type="entry name" value="RIBOSOMAL_L9"/>
    <property type="match status" value="1"/>
</dbReference>
<evidence type="ECO:0000256" key="4">
    <source>
        <dbReference type="ARBA" id="ARBA00022980"/>
    </source>
</evidence>